<organism evidence="2 3">
    <name type="scientific">Macrostomum lignano</name>
    <dbReference type="NCBI Taxonomy" id="282301"/>
    <lineage>
        <taxon>Eukaryota</taxon>
        <taxon>Metazoa</taxon>
        <taxon>Spiralia</taxon>
        <taxon>Lophotrochozoa</taxon>
        <taxon>Platyhelminthes</taxon>
        <taxon>Rhabditophora</taxon>
        <taxon>Macrostomorpha</taxon>
        <taxon>Macrostomida</taxon>
        <taxon>Macrostomidae</taxon>
        <taxon>Macrostomum</taxon>
    </lineage>
</organism>
<feature type="region of interest" description="Disordered" evidence="1">
    <location>
        <begin position="1"/>
        <end position="38"/>
    </location>
</feature>
<name>A0A1I8FAL3_9PLAT</name>
<accession>A0A1I8FAL3</accession>
<dbReference type="AlphaFoldDB" id="A0A1I8FAL3"/>
<dbReference type="Proteomes" id="UP000095280">
    <property type="component" value="Unplaced"/>
</dbReference>
<dbReference type="WBParaSite" id="maker-unitig_2712-snap-gene-0.2-mRNA-1">
    <property type="protein sequence ID" value="maker-unitig_2712-snap-gene-0.2-mRNA-1"/>
    <property type="gene ID" value="maker-unitig_2712-snap-gene-0.2"/>
</dbReference>
<protein>
    <submittedName>
        <fullName evidence="3">Uncharacterized protein</fullName>
    </submittedName>
</protein>
<reference evidence="3" key="1">
    <citation type="submission" date="2016-11" db="UniProtKB">
        <authorList>
            <consortium name="WormBaseParasite"/>
        </authorList>
    </citation>
    <scope>IDENTIFICATION</scope>
</reference>
<evidence type="ECO:0000256" key="1">
    <source>
        <dbReference type="SAM" id="MobiDB-lite"/>
    </source>
</evidence>
<evidence type="ECO:0000313" key="3">
    <source>
        <dbReference type="WBParaSite" id="maker-unitig_2712-snap-gene-0.2-mRNA-1"/>
    </source>
</evidence>
<proteinExistence type="predicted"/>
<evidence type="ECO:0000313" key="2">
    <source>
        <dbReference type="Proteomes" id="UP000095280"/>
    </source>
</evidence>
<keyword evidence="2" id="KW-1185">Reference proteome</keyword>
<sequence length="38" mass="4344">MSLPQNLSTQQQQQQQQQHLTLPPKPKLPLQTPIVGLR</sequence>